<dbReference type="GO" id="GO:0006313">
    <property type="term" value="P:DNA transposition"/>
    <property type="evidence" value="ECO:0007669"/>
    <property type="project" value="InterPro"/>
</dbReference>
<dbReference type="HOGENOM" id="CLU_027402_34_1_7"/>
<proteinExistence type="predicted"/>
<name>E6VSH7_PSEA9</name>
<dbReference type="Proteomes" id="UP000002191">
    <property type="component" value="Chromosome"/>
</dbReference>
<dbReference type="GO" id="GO:0004803">
    <property type="term" value="F:transposase activity"/>
    <property type="evidence" value="ECO:0007669"/>
    <property type="project" value="InterPro"/>
</dbReference>
<organism evidence="4 5">
    <name type="scientific">Pseudodesulfovibrio aespoeensis (strain ATCC 700646 / DSM 10631 / Aspo-2)</name>
    <name type="common">Desulfovibrio aespoeensis</name>
    <dbReference type="NCBI Taxonomy" id="643562"/>
    <lineage>
        <taxon>Bacteria</taxon>
        <taxon>Pseudomonadati</taxon>
        <taxon>Thermodesulfobacteriota</taxon>
        <taxon>Desulfovibrionia</taxon>
        <taxon>Desulfovibrionales</taxon>
        <taxon>Desulfovibrionaceae</taxon>
    </lineage>
</organism>
<evidence type="ECO:0000313" key="2">
    <source>
        <dbReference type="EMBL" id="ADU63560.1"/>
    </source>
</evidence>
<dbReference type="InterPro" id="IPR002514">
    <property type="entry name" value="Transposase_8"/>
</dbReference>
<keyword evidence="5" id="KW-1185">Reference proteome</keyword>
<dbReference type="GO" id="GO:0003677">
    <property type="term" value="F:DNA binding"/>
    <property type="evidence" value="ECO:0007669"/>
    <property type="project" value="InterPro"/>
</dbReference>
<gene>
    <name evidence="1" type="ordered locus">Daes_2380</name>
    <name evidence="2" type="ordered locus">Daes_2561</name>
    <name evidence="3" type="ordered locus">Daes_2789</name>
    <name evidence="4" type="ordered locus">Daes_3332</name>
</gene>
<dbReference type="SUPFAM" id="SSF46689">
    <property type="entry name" value="Homeodomain-like"/>
    <property type="match status" value="1"/>
</dbReference>
<dbReference type="InterPro" id="IPR009057">
    <property type="entry name" value="Homeodomain-like_sf"/>
</dbReference>
<dbReference type="KEGG" id="das:Daes_2380"/>
<dbReference type="KEGG" id="das:Daes_2789"/>
<dbReference type="EMBL" id="CP002431">
    <property type="protein sequence ID" value="ADU63785.1"/>
    <property type="molecule type" value="Genomic_DNA"/>
</dbReference>
<dbReference type="AlphaFoldDB" id="E6VSH7"/>
<evidence type="ECO:0000313" key="4">
    <source>
        <dbReference type="EMBL" id="ADU64320.1"/>
    </source>
</evidence>
<evidence type="ECO:0000313" key="5">
    <source>
        <dbReference type="Proteomes" id="UP000002191"/>
    </source>
</evidence>
<dbReference type="InterPro" id="IPR052546">
    <property type="entry name" value="Transposase_8_domain"/>
</dbReference>
<sequence length="87" mass="10087">MRKSRFTEEQIIGLLKQAEAGRPVAELCRQIGITDTTFYKWRSKFAGLEVSEARRLRQLEEENRRLKGLVADQALDIQVLKEVLGRK</sequence>
<evidence type="ECO:0000313" key="3">
    <source>
        <dbReference type="EMBL" id="ADU63785.1"/>
    </source>
</evidence>
<accession>E6VSH7</accession>
<dbReference type="EMBL" id="CP002431">
    <property type="protein sequence ID" value="ADU64320.1"/>
    <property type="molecule type" value="Genomic_DNA"/>
</dbReference>
<dbReference type="EMBL" id="CP002431">
    <property type="protein sequence ID" value="ADU63385.1"/>
    <property type="molecule type" value="Genomic_DNA"/>
</dbReference>
<reference evidence="5" key="1">
    <citation type="submission" date="2010-12" db="EMBL/GenBank/DDBJ databases">
        <title>Complete sequence of Desulfovibrio aespoeensis Aspo-2.</title>
        <authorList>
            <consortium name="US DOE Joint Genome Institute"/>
            <person name="Lucas S."/>
            <person name="Copeland A."/>
            <person name="Lapidus A."/>
            <person name="Cheng J.-F."/>
            <person name="Goodwin L."/>
            <person name="Pitluck S."/>
            <person name="Chertkov O."/>
            <person name="Misra M."/>
            <person name="Detter J.C."/>
            <person name="Han C."/>
            <person name="Tapia R."/>
            <person name="Land M."/>
            <person name="Hauser L."/>
            <person name="Kyrpides N."/>
            <person name="Ivanova N."/>
            <person name="Ovchinnikova G."/>
            <person name="Pedersen K."/>
            <person name="Jagevall S."/>
            <person name="Hazen T."/>
            <person name="Woyke T."/>
        </authorList>
    </citation>
    <scope>NUCLEOTIDE SEQUENCE [LARGE SCALE GENOMIC DNA]</scope>
    <source>
        <strain evidence="5">ATCC 700646 / DSM 10631 / Aspo-2</strain>
    </source>
</reference>
<dbReference type="KEGG" id="das:Daes_2561"/>
<dbReference type="PANTHER" id="PTHR33609:SF1">
    <property type="entry name" value="TRANSPOSASE"/>
    <property type="match status" value="1"/>
</dbReference>
<protein>
    <submittedName>
        <fullName evidence="4">Transposase IS3/IS911 family protein</fullName>
    </submittedName>
</protein>
<evidence type="ECO:0000313" key="1">
    <source>
        <dbReference type="EMBL" id="ADU63385.1"/>
    </source>
</evidence>
<dbReference type="KEGG" id="das:Daes_3332"/>
<dbReference type="eggNOG" id="COG2963">
    <property type="taxonomic scope" value="Bacteria"/>
</dbReference>
<dbReference type="Pfam" id="PF01527">
    <property type="entry name" value="HTH_Tnp_1"/>
    <property type="match status" value="1"/>
</dbReference>
<dbReference type="PANTHER" id="PTHR33609">
    <property type="entry name" value="LOW CALCIUM RESPONSE LOCUS PROTEIN S"/>
    <property type="match status" value="1"/>
</dbReference>
<dbReference type="EMBL" id="CP002431">
    <property type="protein sequence ID" value="ADU63560.1"/>
    <property type="molecule type" value="Genomic_DNA"/>
</dbReference>
<reference evidence="4 5" key="2">
    <citation type="journal article" date="2014" name="Genome Announc.">
        <title>Complete Genome Sequence of the Subsurface, Mesophilic Sulfate-Reducing Bacterium Desulfovibrio aespoeensis Aspo-2.</title>
        <authorList>
            <person name="Pedersen K."/>
            <person name="Bengtsson A."/>
            <person name="Edlund J."/>
            <person name="Rabe L."/>
            <person name="Hazen T."/>
            <person name="Chakraborty R."/>
            <person name="Goodwin L."/>
            <person name="Shapiro N."/>
        </authorList>
    </citation>
    <scope>NUCLEOTIDE SEQUENCE [LARGE SCALE GENOMIC DNA]</scope>
    <source>
        <strain evidence="4">Aspo-2</strain>
        <strain evidence="5">ATCC 700646 / DSM 10631 / Aspo-2</strain>
    </source>
</reference>